<dbReference type="Proteomes" id="UP001142372">
    <property type="component" value="Unassembled WGS sequence"/>
</dbReference>
<feature type="transmembrane region" description="Helical" evidence="1">
    <location>
        <begin position="235"/>
        <end position="252"/>
    </location>
</feature>
<dbReference type="PROSITE" id="PS50965">
    <property type="entry name" value="NERD"/>
    <property type="match status" value="1"/>
</dbReference>
<dbReference type="EMBL" id="BSEN01000015">
    <property type="protein sequence ID" value="GLJ77712.1"/>
    <property type="molecule type" value="Genomic_DNA"/>
</dbReference>
<accession>A0A9W6HD39</accession>
<dbReference type="AlphaFoldDB" id="A0A9W6HD39"/>
<evidence type="ECO:0000256" key="1">
    <source>
        <dbReference type="SAM" id="Phobius"/>
    </source>
</evidence>
<dbReference type="InterPro" id="IPR011528">
    <property type="entry name" value="NERD"/>
</dbReference>
<dbReference type="Pfam" id="PF08378">
    <property type="entry name" value="NERD"/>
    <property type="match status" value="1"/>
</dbReference>
<feature type="domain" description="NERD" evidence="2">
    <location>
        <begin position="51"/>
        <end position="161"/>
    </location>
</feature>
<comment type="caution">
    <text evidence="3">The sequence shown here is derived from an EMBL/GenBank/DDBJ whole genome shotgun (WGS) entry which is preliminary data.</text>
</comment>
<dbReference type="RefSeq" id="WP_271178331.1">
    <property type="nucleotide sequence ID" value="NZ_BAAAJO010000003.1"/>
</dbReference>
<gene>
    <name evidence="3" type="ORF">GCM10017584_32860</name>
</gene>
<keyword evidence="1" id="KW-1133">Transmembrane helix</keyword>
<name>A0A9W6HD39_9MICO</name>
<evidence type="ECO:0000259" key="2">
    <source>
        <dbReference type="PROSITE" id="PS50965"/>
    </source>
</evidence>
<keyword evidence="1" id="KW-0812">Transmembrane</keyword>
<evidence type="ECO:0000313" key="4">
    <source>
        <dbReference type="Proteomes" id="UP001142372"/>
    </source>
</evidence>
<reference evidence="3" key="2">
    <citation type="submission" date="2023-01" db="EMBL/GenBank/DDBJ databases">
        <authorList>
            <person name="Sun Q."/>
            <person name="Evtushenko L."/>
        </authorList>
    </citation>
    <scope>NUCLEOTIDE SEQUENCE</scope>
    <source>
        <strain evidence="3">VKM Ac-1401</strain>
    </source>
</reference>
<keyword evidence="4" id="KW-1185">Reference proteome</keyword>
<evidence type="ECO:0000313" key="3">
    <source>
        <dbReference type="EMBL" id="GLJ77712.1"/>
    </source>
</evidence>
<protein>
    <recommendedName>
        <fullName evidence="2">NERD domain-containing protein</fullName>
    </recommendedName>
</protein>
<organism evidence="3 4">
    <name type="scientific">Leifsonia poae</name>
    <dbReference type="NCBI Taxonomy" id="110933"/>
    <lineage>
        <taxon>Bacteria</taxon>
        <taxon>Bacillati</taxon>
        <taxon>Actinomycetota</taxon>
        <taxon>Actinomycetes</taxon>
        <taxon>Micrococcales</taxon>
        <taxon>Microbacteriaceae</taxon>
        <taxon>Leifsonia</taxon>
    </lineage>
</organism>
<sequence length="254" mass="26998">MASDNSMRDRAPGHSVMEQVVKLQDAATPRSAVARALGLSPLTEEASPWFAGATGEREVGALLERLPQGWTVYHAVPVGTGDADIDHVAVGPGGVFAINTKNHRGRKVWVGDRAVLVDGAKQPYIRNSELEASRVRHVLATAGIAAPVHAVVAIVAPASFTVRQQPARVTLLEADALVRWMGRRPVAVDQAATAAIVALFDQPETWRVGAADASTVERFDALAREVRVARLVRQGWVLAGALAIVATVLALLPR</sequence>
<keyword evidence="1" id="KW-0472">Membrane</keyword>
<reference evidence="3" key="1">
    <citation type="journal article" date="2014" name="Int. J. Syst. Evol. Microbiol.">
        <title>Complete genome sequence of Corynebacterium casei LMG S-19264T (=DSM 44701T), isolated from a smear-ripened cheese.</title>
        <authorList>
            <consortium name="US DOE Joint Genome Institute (JGI-PGF)"/>
            <person name="Walter F."/>
            <person name="Albersmeier A."/>
            <person name="Kalinowski J."/>
            <person name="Ruckert C."/>
        </authorList>
    </citation>
    <scope>NUCLEOTIDE SEQUENCE</scope>
    <source>
        <strain evidence="3">VKM Ac-1401</strain>
    </source>
</reference>
<proteinExistence type="predicted"/>